<feature type="chain" id="PRO_5042996907" description="Transmembrane protein" evidence="3">
    <location>
        <begin position="18"/>
        <end position="147"/>
    </location>
</feature>
<dbReference type="EMBL" id="JAYMYQ010000008">
    <property type="protein sequence ID" value="KAK7316033.1"/>
    <property type="molecule type" value="Genomic_DNA"/>
</dbReference>
<name>A0AAN9KGW4_CANGL</name>
<evidence type="ECO:0000256" key="3">
    <source>
        <dbReference type="SAM" id="SignalP"/>
    </source>
</evidence>
<dbReference type="PANTHER" id="PTHR33474">
    <property type="entry name" value="TRANSMEMBRANE PROTEIN"/>
    <property type="match status" value="1"/>
</dbReference>
<gene>
    <name evidence="4" type="ORF">VNO77_34660</name>
</gene>
<dbReference type="Proteomes" id="UP001367508">
    <property type="component" value="Unassembled WGS sequence"/>
</dbReference>
<protein>
    <recommendedName>
        <fullName evidence="6">Transmembrane protein</fullName>
    </recommendedName>
</protein>
<evidence type="ECO:0008006" key="6">
    <source>
        <dbReference type="Google" id="ProtNLM"/>
    </source>
</evidence>
<keyword evidence="2" id="KW-1133">Transmembrane helix</keyword>
<sequence>MTIFNFIILALLLYIRTFSNLNPCHLTKLRSSSLIHLSSNPLSYPSISTHFDIMEKKALLKLLIVVLCLSYVVFAAAVPSTRSFMTSKVDPLVLDDQAKENLVNLSNSEEQFDMKEGVKEGRMTLDITDYPPTGPNHSHTPKSPGKP</sequence>
<evidence type="ECO:0000313" key="4">
    <source>
        <dbReference type="EMBL" id="KAK7316033.1"/>
    </source>
</evidence>
<reference evidence="4 5" key="1">
    <citation type="submission" date="2024-01" db="EMBL/GenBank/DDBJ databases">
        <title>The genomes of 5 underutilized Papilionoideae crops provide insights into root nodulation and disease resistanc.</title>
        <authorList>
            <person name="Jiang F."/>
        </authorList>
    </citation>
    <scope>NUCLEOTIDE SEQUENCE [LARGE SCALE GENOMIC DNA]</scope>
    <source>
        <strain evidence="4">LVBAO_FW01</strain>
        <tissue evidence="4">Leaves</tissue>
    </source>
</reference>
<proteinExistence type="predicted"/>
<feature type="transmembrane region" description="Helical" evidence="2">
    <location>
        <begin position="58"/>
        <end position="78"/>
    </location>
</feature>
<organism evidence="4 5">
    <name type="scientific">Canavalia gladiata</name>
    <name type="common">Sword bean</name>
    <name type="synonym">Dolichos gladiatus</name>
    <dbReference type="NCBI Taxonomy" id="3824"/>
    <lineage>
        <taxon>Eukaryota</taxon>
        <taxon>Viridiplantae</taxon>
        <taxon>Streptophyta</taxon>
        <taxon>Embryophyta</taxon>
        <taxon>Tracheophyta</taxon>
        <taxon>Spermatophyta</taxon>
        <taxon>Magnoliopsida</taxon>
        <taxon>eudicotyledons</taxon>
        <taxon>Gunneridae</taxon>
        <taxon>Pentapetalae</taxon>
        <taxon>rosids</taxon>
        <taxon>fabids</taxon>
        <taxon>Fabales</taxon>
        <taxon>Fabaceae</taxon>
        <taxon>Papilionoideae</taxon>
        <taxon>50 kb inversion clade</taxon>
        <taxon>NPAAA clade</taxon>
        <taxon>indigoferoid/millettioid clade</taxon>
        <taxon>Phaseoleae</taxon>
        <taxon>Canavalia</taxon>
    </lineage>
</organism>
<accession>A0AAN9KGW4</accession>
<keyword evidence="2" id="KW-0472">Membrane</keyword>
<keyword evidence="5" id="KW-1185">Reference proteome</keyword>
<keyword evidence="3" id="KW-0732">Signal</keyword>
<feature type="signal peptide" evidence="3">
    <location>
        <begin position="1"/>
        <end position="17"/>
    </location>
</feature>
<dbReference type="AlphaFoldDB" id="A0AAN9KGW4"/>
<comment type="caution">
    <text evidence="4">The sequence shown here is derived from an EMBL/GenBank/DDBJ whole genome shotgun (WGS) entry which is preliminary data.</text>
</comment>
<evidence type="ECO:0000313" key="5">
    <source>
        <dbReference type="Proteomes" id="UP001367508"/>
    </source>
</evidence>
<evidence type="ECO:0000256" key="2">
    <source>
        <dbReference type="SAM" id="Phobius"/>
    </source>
</evidence>
<evidence type="ECO:0000256" key="1">
    <source>
        <dbReference type="SAM" id="MobiDB-lite"/>
    </source>
</evidence>
<dbReference type="PANTHER" id="PTHR33474:SF18">
    <property type="entry name" value="PROTEIN, PUTATIVE-RELATED"/>
    <property type="match status" value="1"/>
</dbReference>
<keyword evidence="2" id="KW-0812">Transmembrane</keyword>
<feature type="region of interest" description="Disordered" evidence="1">
    <location>
        <begin position="125"/>
        <end position="147"/>
    </location>
</feature>